<gene>
    <name evidence="1" type="ORF">IPJ27_08705</name>
</gene>
<protein>
    <submittedName>
        <fullName evidence="1">Uncharacterized protein</fullName>
    </submittedName>
</protein>
<dbReference type="EMBL" id="JADJMH010000005">
    <property type="protein sequence ID" value="MBK7674838.1"/>
    <property type="molecule type" value="Genomic_DNA"/>
</dbReference>
<evidence type="ECO:0000313" key="1">
    <source>
        <dbReference type="EMBL" id="MBK7674838.1"/>
    </source>
</evidence>
<sequence length="133" mass="14551">MDTFATLPLQVYFPAIFRAECDSPIDALVALRIPRQEAMDIVAASWGNGESSALIAITDGGRPVVALLTPEGRWAACNAFLGNLCATHQEADRRLSKVLKRHHRGYVASVPSRQMTSAAEFQTHPGCRDSWAR</sequence>
<organism evidence="1 2">
    <name type="scientific">Candidatus Accumulibacter proximus</name>
    <dbReference type="NCBI Taxonomy" id="2954385"/>
    <lineage>
        <taxon>Bacteria</taxon>
        <taxon>Pseudomonadati</taxon>
        <taxon>Pseudomonadota</taxon>
        <taxon>Betaproteobacteria</taxon>
        <taxon>Candidatus Accumulibacter</taxon>
    </lineage>
</organism>
<evidence type="ECO:0000313" key="2">
    <source>
        <dbReference type="Proteomes" id="UP000697998"/>
    </source>
</evidence>
<dbReference type="Proteomes" id="UP000697998">
    <property type="component" value="Unassembled WGS sequence"/>
</dbReference>
<dbReference type="AlphaFoldDB" id="A0A935PWV7"/>
<accession>A0A935PWV7</accession>
<reference evidence="1 2" key="1">
    <citation type="submission" date="2020-10" db="EMBL/GenBank/DDBJ databases">
        <title>Connecting structure to function with the recovery of over 1000 high-quality activated sludge metagenome-assembled genomes encoding full-length rRNA genes using long-read sequencing.</title>
        <authorList>
            <person name="Singleton C.M."/>
            <person name="Petriglieri F."/>
            <person name="Kristensen J.M."/>
            <person name="Kirkegaard R.H."/>
            <person name="Michaelsen T.Y."/>
            <person name="Andersen M.H."/>
            <person name="Karst S.M."/>
            <person name="Dueholm M.S."/>
            <person name="Nielsen P.H."/>
            <person name="Albertsen M."/>
        </authorList>
    </citation>
    <scope>NUCLEOTIDE SEQUENCE [LARGE SCALE GENOMIC DNA]</scope>
    <source>
        <strain evidence="1">EsbW_18-Q3-R4-48_BATAC.285</strain>
    </source>
</reference>
<name>A0A935PWV7_9PROT</name>
<comment type="caution">
    <text evidence="1">The sequence shown here is derived from an EMBL/GenBank/DDBJ whole genome shotgun (WGS) entry which is preliminary data.</text>
</comment>
<proteinExistence type="predicted"/>